<accession>A0A4R0MP31</accession>
<evidence type="ECO:0000313" key="3">
    <source>
        <dbReference type="Proteomes" id="UP000291117"/>
    </source>
</evidence>
<evidence type="ECO:0008006" key="4">
    <source>
        <dbReference type="Google" id="ProtNLM"/>
    </source>
</evidence>
<name>A0A4R0MP31_9SPHI</name>
<feature type="signal peptide" evidence="1">
    <location>
        <begin position="1"/>
        <end position="22"/>
    </location>
</feature>
<gene>
    <name evidence="2" type="ORF">EZ444_22120</name>
</gene>
<proteinExistence type="predicted"/>
<evidence type="ECO:0000313" key="2">
    <source>
        <dbReference type="EMBL" id="TCC88363.1"/>
    </source>
</evidence>
<keyword evidence="3" id="KW-1185">Reference proteome</keyword>
<organism evidence="2 3">
    <name type="scientific">Pedobacter hiemivivus</name>
    <dbReference type="NCBI Taxonomy" id="2530454"/>
    <lineage>
        <taxon>Bacteria</taxon>
        <taxon>Pseudomonadati</taxon>
        <taxon>Bacteroidota</taxon>
        <taxon>Sphingobacteriia</taxon>
        <taxon>Sphingobacteriales</taxon>
        <taxon>Sphingobacteriaceae</taxon>
        <taxon>Pedobacter</taxon>
    </lineage>
</organism>
<dbReference type="EMBL" id="SJSM01000021">
    <property type="protein sequence ID" value="TCC88363.1"/>
    <property type="molecule type" value="Genomic_DNA"/>
</dbReference>
<feature type="chain" id="PRO_5020755689" description="DUF4836 family protein" evidence="1">
    <location>
        <begin position="23"/>
        <end position="617"/>
    </location>
</feature>
<dbReference type="Proteomes" id="UP000291117">
    <property type="component" value="Unassembled WGS sequence"/>
</dbReference>
<keyword evidence="1" id="KW-0732">Signal</keyword>
<comment type="caution">
    <text evidence="2">The sequence shown here is derived from an EMBL/GenBank/DDBJ whole genome shotgun (WGS) entry which is preliminary data.</text>
</comment>
<dbReference type="AlphaFoldDB" id="A0A4R0MP31"/>
<dbReference type="OrthoDB" id="1288644at2"/>
<dbReference type="RefSeq" id="WP_131611442.1">
    <property type="nucleotide sequence ID" value="NZ_SJSM01000021.1"/>
</dbReference>
<evidence type="ECO:0000256" key="1">
    <source>
        <dbReference type="SAM" id="SignalP"/>
    </source>
</evidence>
<reference evidence="2 3" key="1">
    <citation type="submission" date="2019-02" db="EMBL/GenBank/DDBJ databases">
        <title>Pedobacter sp. RP-3-8 sp. nov., isolated from Arctic soil.</title>
        <authorList>
            <person name="Dahal R.H."/>
        </authorList>
    </citation>
    <scope>NUCLEOTIDE SEQUENCE [LARGE SCALE GENOMIC DNA]</scope>
    <source>
        <strain evidence="2 3">RP-3-8</strain>
    </source>
</reference>
<protein>
    <recommendedName>
        <fullName evidence="4">DUF4836 family protein</fullName>
    </recommendedName>
</protein>
<sequence length="617" mass="69071">MNSFYRCLTALLLISLTFTSNAQDLVHKIPANALAVATIQGKNLMDLMSLTEFNNSFLGKELLAKHAKKSGKPFTTFMDLGFNLASPFYYYNQSNDSVTYNCFLAPVKDAAQVEKLYAQADQKISLKGNVRYYYNSDSTEVARWNGEMFLFVIARGKKEYFSKPEVMERFGLTNPYPIADTVAIDSAAAAVDSLAADTIAVDYSEPATVEIGPADSVVVDTAEAYSPDPFFKNEDQKKSIVASWTQRMMDDFFAGTNKTSILNNIDFVKNVDAKAEATIWVSGVDKLFDTYVPTSYLKGFSFLSGYGSGNVKLYLEDKSIRITSSMTFSDDIAAVFKRVHKRKLNKRFLKYVNEDRMIGYLGYAVDTKAYLEEYPRLMSKIYGSVYADEIGMAADLFSLLLDEEAIGKVFKGDALFVFNGLSQKEVSYKSYEYNEENFESKEVMKTKKETLPDFLMMFSSEDTRLMDKLIAYGVKKELVKRGSGYYELSIPKSPLALYFTIKDNIVFLGTNKMEMDDIASNRSVAKISAKQKKMLLNSNYAAYFSAKKLSGKIPSEELGGAEKLEKTNRVLNSLGDIYLNSNPAKGNVLSGQMSMDIPANQPNALKYLLSIIEDAKK</sequence>